<evidence type="ECO:0000259" key="2">
    <source>
        <dbReference type="Pfam" id="PF17768"/>
    </source>
</evidence>
<proteinExistence type="predicted"/>
<dbReference type="Proteomes" id="UP000230064">
    <property type="component" value="Unassembled WGS sequence"/>
</dbReference>
<organism evidence="3 4">
    <name type="scientific">Candidatus Nealsonbacteria bacterium CG_4_10_14_3_um_filter_36_16</name>
    <dbReference type="NCBI Taxonomy" id="1974685"/>
    <lineage>
        <taxon>Bacteria</taxon>
        <taxon>Candidatus Nealsoniibacteriota</taxon>
    </lineage>
</organism>
<feature type="domain" description="RecJ OB" evidence="2">
    <location>
        <begin position="61"/>
        <end position="164"/>
    </location>
</feature>
<evidence type="ECO:0000313" key="4">
    <source>
        <dbReference type="Proteomes" id="UP000230064"/>
    </source>
</evidence>
<name>A0A2M7MEP0_9BACT</name>
<dbReference type="PANTHER" id="PTHR30255:SF2">
    <property type="entry name" value="SINGLE-STRANDED-DNA-SPECIFIC EXONUCLEASE RECJ"/>
    <property type="match status" value="1"/>
</dbReference>
<dbReference type="InterPro" id="IPR038763">
    <property type="entry name" value="DHH_sf"/>
</dbReference>
<feature type="non-terminal residue" evidence="3">
    <location>
        <position position="1"/>
    </location>
</feature>
<reference evidence="4" key="1">
    <citation type="submission" date="2017-09" db="EMBL/GenBank/DDBJ databases">
        <title>Depth-based differentiation of microbial function through sediment-hosted aquifers and enrichment of novel symbionts in the deep terrestrial subsurface.</title>
        <authorList>
            <person name="Probst A.J."/>
            <person name="Ladd B."/>
            <person name="Jarett J.K."/>
            <person name="Geller-Mcgrath D.E."/>
            <person name="Sieber C.M.K."/>
            <person name="Emerson J.B."/>
            <person name="Anantharaman K."/>
            <person name="Thomas B.C."/>
            <person name="Malmstrom R."/>
            <person name="Stieglmeier M."/>
            <person name="Klingl A."/>
            <person name="Woyke T."/>
            <person name="Ryan C.M."/>
            <person name="Banfield J.F."/>
        </authorList>
    </citation>
    <scope>NUCLEOTIDE SEQUENCE [LARGE SCALE GENOMIC DNA]</scope>
</reference>
<dbReference type="SUPFAM" id="SSF64182">
    <property type="entry name" value="DHH phosphoesterases"/>
    <property type="match status" value="1"/>
</dbReference>
<accession>A0A2M7MEP0</accession>
<dbReference type="AlphaFoldDB" id="A0A2M7MEP0"/>
<evidence type="ECO:0000256" key="1">
    <source>
        <dbReference type="ARBA" id="ARBA00022801"/>
    </source>
</evidence>
<evidence type="ECO:0000313" key="3">
    <source>
        <dbReference type="EMBL" id="PIX88041.1"/>
    </source>
</evidence>
<dbReference type="EMBL" id="PFJR01000050">
    <property type="protein sequence ID" value="PIX88041.1"/>
    <property type="molecule type" value="Genomic_DNA"/>
</dbReference>
<keyword evidence="1" id="KW-0378">Hydrolase</keyword>
<protein>
    <recommendedName>
        <fullName evidence="2">RecJ OB domain-containing protein</fullName>
    </recommendedName>
</protein>
<dbReference type="PANTHER" id="PTHR30255">
    <property type="entry name" value="SINGLE-STRANDED-DNA-SPECIFIC EXONUCLEASE RECJ"/>
    <property type="match status" value="1"/>
</dbReference>
<dbReference type="InterPro" id="IPR041122">
    <property type="entry name" value="RecJ_OB"/>
</dbReference>
<comment type="caution">
    <text evidence="3">The sequence shown here is derived from an EMBL/GenBank/DDBJ whole genome shotgun (WGS) entry which is preliminary data.</text>
</comment>
<dbReference type="Gene3D" id="2.40.50.460">
    <property type="match status" value="1"/>
</dbReference>
<sequence>CFDLYAALSSFSDYFTNFGGHRGAAGFTLKRFEDFEEFKEEMEQLAEKEIKDKDLRQKIEIEAEVKLPDINWDLQEELLRFEPFGHGNQKPLFLLSSINLRNIEIVGQNGRHRRLVIEDGRKMIYFNSDKEVAGLKIGDKIDVVFELGVNQWNGQQSLEMKVIDAKRSM</sequence>
<gene>
    <name evidence="3" type="ORF">COZ30_02085</name>
</gene>
<dbReference type="GO" id="GO:0016787">
    <property type="term" value="F:hydrolase activity"/>
    <property type="evidence" value="ECO:0007669"/>
    <property type="project" value="UniProtKB-KW"/>
</dbReference>
<dbReference type="InterPro" id="IPR051673">
    <property type="entry name" value="SSDNA_exonuclease_RecJ"/>
</dbReference>
<dbReference type="Pfam" id="PF17768">
    <property type="entry name" value="RecJ_OB"/>
    <property type="match status" value="1"/>
</dbReference>